<feature type="compositionally biased region" description="Polar residues" evidence="1">
    <location>
        <begin position="129"/>
        <end position="140"/>
    </location>
</feature>
<evidence type="ECO:0000256" key="1">
    <source>
        <dbReference type="SAM" id="MobiDB-lite"/>
    </source>
</evidence>
<feature type="compositionally biased region" description="Basic and acidic residues" evidence="1">
    <location>
        <begin position="263"/>
        <end position="282"/>
    </location>
</feature>
<dbReference type="KEGG" id="nve:5501941"/>
<evidence type="ECO:0000313" key="3">
    <source>
        <dbReference type="EMBL" id="EDO31071.1"/>
    </source>
</evidence>
<dbReference type="EMBL" id="DS469939">
    <property type="protein sequence ID" value="EDO31071.1"/>
    <property type="molecule type" value="Genomic_DNA"/>
</dbReference>
<feature type="region of interest" description="Disordered" evidence="1">
    <location>
        <begin position="405"/>
        <end position="520"/>
    </location>
</feature>
<feature type="compositionally biased region" description="Polar residues" evidence="1">
    <location>
        <begin position="465"/>
        <end position="519"/>
    </location>
</feature>
<protein>
    <submittedName>
        <fullName evidence="3">Uncharacterized protein</fullName>
    </submittedName>
</protein>
<dbReference type="Proteomes" id="UP000001593">
    <property type="component" value="Unassembled WGS sequence"/>
</dbReference>
<reference evidence="3 4" key="1">
    <citation type="journal article" date="2007" name="Science">
        <title>Sea anemone genome reveals ancestral eumetazoan gene repertoire and genomic organization.</title>
        <authorList>
            <person name="Putnam N.H."/>
            <person name="Srivastava M."/>
            <person name="Hellsten U."/>
            <person name="Dirks B."/>
            <person name="Chapman J."/>
            <person name="Salamov A."/>
            <person name="Terry A."/>
            <person name="Shapiro H."/>
            <person name="Lindquist E."/>
            <person name="Kapitonov V.V."/>
            <person name="Jurka J."/>
            <person name="Genikhovich G."/>
            <person name="Grigoriev I.V."/>
            <person name="Lucas S.M."/>
            <person name="Steele R.E."/>
            <person name="Finnerty J.R."/>
            <person name="Technau U."/>
            <person name="Martindale M.Q."/>
            <person name="Rokhsar D.S."/>
        </authorList>
    </citation>
    <scope>NUCLEOTIDE SEQUENCE [LARGE SCALE GENOMIC DNA]</scope>
    <source>
        <strain evidence="4">CH2 X CH6</strain>
    </source>
</reference>
<dbReference type="OrthoDB" id="5974168at2759"/>
<proteinExistence type="predicted"/>
<feature type="compositionally biased region" description="Polar residues" evidence="1">
    <location>
        <begin position="104"/>
        <end position="121"/>
    </location>
</feature>
<feature type="compositionally biased region" description="Basic and acidic residues" evidence="1">
    <location>
        <begin position="450"/>
        <end position="459"/>
    </location>
</feature>
<dbReference type="AlphaFoldDB" id="A7SYZ2"/>
<keyword evidence="2" id="KW-0732">Signal</keyword>
<gene>
    <name evidence="3" type="ORF">NEMVEDRAFT_v1g248162</name>
</gene>
<keyword evidence="4" id="KW-1185">Reference proteome</keyword>
<evidence type="ECO:0000313" key="4">
    <source>
        <dbReference type="Proteomes" id="UP000001593"/>
    </source>
</evidence>
<sequence>MASMALAVLALWIVFVFADGHSLAGWQGPVKRSDYSMYDNQFFRVGDTPLDNEVTDCGLVQHQFHHGYIRLREYLERMRGCGRKGKLQNIEGIAKSTIEDLPSYYSNPQQTSQRVQPSGYQQAYREPQGPSQQNGAQRSTTRINSVFRKFGTQSLVNGLNGPLSYTTNSYATPYFRARQPQVHPNYNMGSFHFQNRQKINTSPDPQRYYTEKTAMNAHVYGVPVTAGHQMYRAHLPQTVQAKRPTFSDYYGHLATAQDPRTANPDRRVTVMSEQRRTGHVDSEIDIDDHESKSEERQETQGIDGNESEENDEGTNARIMDGSRAASASKESQEVRGEVKSGVPLMREPPQSPTPAVTTPSADLAASKFPTITNTPTATTNTPTIPEGILQAKTPTQQITISLENQGSASSQGGGLNYANPDSGLASKDEAGSANSVNQGSPSSPNGQEIDGNKDDDKLKAFLAPNSETVDKPNQTPSQQTDTTGSSVSNEPQTPSSQQTASLNSATQENSQSPNPSQKPNVAINLDVLKNKILHSSDAGFLKRMLTLIRKITHHKDFSKLAVMQKSAIMGVGKAVGKAVGQPNAVRSQIAPQPPAMQPGDYTSYGNTGTDFSSQYVNRRPPFMQPGDYTARAQTVRTAVPRHEVTKKFEIERNPYQPAPRMAYVPPYWNLQRLNYGIYNGNAP</sequence>
<dbReference type="OMA" id="SMYDNQF"/>
<feature type="region of interest" description="Disordered" evidence="1">
    <location>
        <begin position="254"/>
        <end position="361"/>
    </location>
</feature>
<dbReference type="InParanoid" id="A7SYZ2"/>
<dbReference type="HOGENOM" id="CLU_402976_0_0_1"/>
<organism evidence="3 4">
    <name type="scientific">Nematostella vectensis</name>
    <name type="common">Starlet sea anemone</name>
    <dbReference type="NCBI Taxonomy" id="45351"/>
    <lineage>
        <taxon>Eukaryota</taxon>
        <taxon>Metazoa</taxon>
        <taxon>Cnidaria</taxon>
        <taxon>Anthozoa</taxon>
        <taxon>Hexacorallia</taxon>
        <taxon>Actiniaria</taxon>
        <taxon>Edwardsiidae</taxon>
        <taxon>Nematostella</taxon>
    </lineage>
</organism>
<feature type="compositionally biased region" description="Basic and acidic residues" evidence="1">
    <location>
        <begin position="289"/>
        <end position="298"/>
    </location>
</feature>
<name>A7SYZ2_NEMVE</name>
<accession>A7SYZ2</accession>
<feature type="compositionally biased region" description="Polar residues" evidence="1">
    <location>
        <begin position="432"/>
        <end position="446"/>
    </location>
</feature>
<evidence type="ECO:0000256" key="2">
    <source>
        <dbReference type="SAM" id="SignalP"/>
    </source>
</evidence>
<feature type="signal peptide" evidence="2">
    <location>
        <begin position="1"/>
        <end position="18"/>
    </location>
</feature>
<feature type="chain" id="PRO_5002713191" evidence="2">
    <location>
        <begin position="19"/>
        <end position="683"/>
    </location>
</feature>
<feature type="region of interest" description="Disordered" evidence="1">
    <location>
        <begin position="103"/>
        <end position="140"/>
    </location>
</feature>